<comment type="caution">
    <text evidence="8">The sequence shown here is derived from an EMBL/GenBank/DDBJ whole genome shotgun (WGS) entry which is preliminary data.</text>
</comment>
<keyword evidence="5 7" id="KW-0472">Membrane</keyword>
<evidence type="ECO:0000313" key="8">
    <source>
        <dbReference type="EMBL" id="CAL1529027.1"/>
    </source>
</evidence>
<sequence length="199" mass="19974">MSNSRSPKFTGKHTNFQPPTDSEHVSTSDSCQKIPLEESLGANNNKTYLYKALKIGGVAVGAVGAVALAPVMIGAAGFGATGITAGSLAAVMMSTVSTSGFGMGVVTALQSAGTAGLGLGAKTVIGLAGAAVGKAFAEKAAGKAAANAVKQDNKVVESGDRSGGLGKEDGKTKNDEGKQKEQINRLPLEKNVIKIKAKL</sequence>
<feature type="region of interest" description="Disordered" evidence="6">
    <location>
        <begin position="152"/>
        <end position="184"/>
    </location>
</feature>
<keyword evidence="4 7" id="KW-1133">Transmembrane helix</keyword>
<dbReference type="InterPro" id="IPR038213">
    <property type="entry name" value="IFI6/IFI27-like_sf"/>
</dbReference>
<feature type="transmembrane region" description="Helical" evidence="7">
    <location>
        <begin position="88"/>
        <end position="109"/>
    </location>
</feature>
<dbReference type="Proteomes" id="UP001497497">
    <property type="component" value="Unassembled WGS sequence"/>
</dbReference>
<feature type="compositionally biased region" description="Polar residues" evidence="6">
    <location>
        <begin position="1"/>
        <end position="20"/>
    </location>
</feature>
<proteinExistence type="inferred from homology"/>
<evidence type="ECO:0000256" key="3">
    <source>
        <dbReference type="ARBA" id="ARBA00022692"/>
    </source>
</evidence>
<keyword evidence="3 7" id="KW-0812">Transmembrane</keyword>
<comment type="subcellular location">
    <subcellularLocation>
        <location evidence="1">Membrane</location>
        <topology evidence="1">Multi-pass membrane protein</topology>
    </subcellularLocation>
</comment>
<evidence type="ECO:0000256" key="4">
    <source>
        <dbReference type="ARBA" id="ARBA00022989"/>
    </source>
</evidence>
<evidence type="ECO:0000313" key="9">
    <source>
        <dbReference type="Proteomes" id="UP001497497"/>
    </source>
</evidence>
<evidence type="ECO:0000256" key="6">
    <source>
        <dbReference type="SAM" id="MobiDB-lite"/>
    </source>
</evidence>
<dbReference type="GO" id="GO:0016020">
    <property type="term" value="C:membrane"/>
    <property type="evidence" value="ECO:0007669"/>
    <property type="project" value="UniProtKB-SubCell"/>
</dbReference>
<evidence type="ECO:0000256" key="5">
    <source>
        <dbReference type="ARBA" id="ARBA00023136"/>
    </source>
</evidence>
<dbReference type="InterPro" id="IPR009311">
    <property type="entry name" value="IFI6/IFI27-like"/>
</dbReference>
<name>A0AAV2H5Q4_LYMST</name>
<feature type="region of interest" description="Disordered" evidence="6">
    <location>
        <begin position="1"/>
        <end position="30"/>
    </location>
</feature>
<feature type="transmembrane region" description="Helical" evidence="7">
    <location>
        <begin position="55"/>
        <end position="76"/>
    </location>
</feature>
<keyword evidence="9" id="KW-1185">Reference proteome</keyword>
<evidence type="ECO:0000256" key="2">
    <source>
        <dbReference type="ARBA" id="ARBA00007262"/>
    </source>
</evidence>
<protein>
    <submittedName>
        <fullName evidence="8">Uncharacterized protein</fullName>
    </submittedName>
</protein>
<evidence type="ECO:0000256" key="1">
    <source>
        <dbReference type="ARBA" id="ARBA00004141"/>
    </source>
</evidence>
<reference evidence="8 9" key="1">
    <citation type="submission" date="2024-04" db="EMBL/GenBank/DDBJ databases">
        <authorList>
            <consortium name="Genoscope - CEA"/>
            <person name="William W."/>
        </authorList>
    </citation>
    <scope>NUCLEOTIDE SEQUENCE [LARGE SCALE GENOMIC DNA]</scope>
</reference>
<evidence type="ECO:0000256" key="7">
    <source>
        <dbReference type="SAM" id="Phobius"/>
    </source>
</evidence>
<comment type="similarity">
    <text evidence="2">Belongs to the IFI6/IFI27 family.</text>
</comment>
<dbReference type="PANTHER" id="PTHR16932:SF18">
    <property type="entry name" value="INTERFERON, ALPHA-INDUCIBLE PROTEIN 27-LIKE 2"/>
    <property type="match status" value="1"/>
</dbReference>
<accession>A0AAV2H5Q4</accession>
<organism evidence="8 9">
    <name type="scientific">Lymnaea stagnalis</name>
    <name type="common">Great pond snail</name>
    <name type="synonym">Helix stagnalis</name>
    <dbReference type="NCBI Taxonomy" id="6523"/>
    <lineage>
        <taxon>Eukaryota</taxon>
        <taxon>Metazoa</taxon>
        <taxon>Spiralia</taxon>
        <taxon>Lophotrochozoa</taxon>
        <taxon>Mollusca</taxon>
        <taxon>Gastropoda</taxon>
        <taxon>Heterobranchia</taxon>
        <taxon>Euthyneura</taxon>
        <taxon>Panpulmonata</taxon>
        <taxon>Hygrophila</taxon>
        <taxon>Lymnaeoidea</taxon>
        <taxon>Lymnaeidae</taxon>
        <taxon>Lymnaea</taxon>
    </lineage>
</organism>
<dbReference type="EMBL" id="CAXITT010000042">
    <property type="protein sequence ID" value="CAL1529027.1"/>
    <property type="molecule type" value="Genomic_DNA"/>
</dbReference>
<dbReference type="Pfam" id="PF06140">
    <property type="entry name" value="Ifi-6-16"/>
    <property type="match status" value="1"/>
</dbReference>
<dbReference type="Gene3D" id="6.10.110.10">
    <property type="match status" value="1"/>
</dbReference>
<gene>
    <name evidence="8" type="ORF">GSLYS_00003197001</name>
</gene>
<dbReference type="PANTHER" id="PTHR16932">
    <property type="entry name" value="INTERFERON ALPHA-INDUCIBLE PROTEIN 27"/>
    <property type="match status" value="1"/>
</dbReference>
<dbReference type="AlphaFoldDB" id="A0AAV2H5Q4"/>